<dbReference type="GeneID" id="101725524"/>
<name>A0AAX6QZC9_HETGA</name>
<dbReference type="RefSeq" id="XP_012928727.1">
    <property type="nucleotide sequence ID" value="XM_013073273.2"/>
</dbReference>
<feature type="region of interest" description="Disordered" evidence="1">
    <location>
        <begin position="145"/>
        <end position="215"/>
    </location>
</feature>
<reference evidence="3" key="1">
    <citation type="submission" date="2025-08" db="UniProtKB">
        <authorList>
            <consortium name="RefSeq"/>
        </authorList>
    </citation>
    <scope>IDENTIFICATION</scope>
</reference>
<organism evidence="2 3">
    <name type="scientific">Heterocephalus glaber</name>
    <name type="common">Naked mole rat</name>
    <dbReference type="NCBI Taxonomy" id="10181"/>
    <lineage>
        <taxon>Eukaryota</taxon>
        <taxon>Metazoa</taxon>
        <taxon>Chordata</taxon>
        <taxon>Craniata</taxon>
        <taxon>Vertebrata</taxon>
        <taxon>Euteleostomi</taxon>
        <taxon>Mammalia</taxon>
        <taxon>Eutheria</taxon>
        <taxon>Euarchontoglires</taxon>
        <taxon>Glires</taxon>
        <taxon>Rodentia</taxon>
        <taxon>Hystricomorpha</taxon>
        <taxon>Bathyergidae</taxon>
        <taxon>Heterocephalus</taxon>
    </lineage>
</organism>
<keyword evidence="2" id="KW-1185">Reference proteome</keyword>
<sequence>MRSGSRALGPARPRQGVIPHGAARGRVGKGGPDAQLLSLSESLPGSLENLSLFSRLCSPTTVGWSSGSGYVAEPQPTDAKPPRNRFFPSCLDSPSLVRRSCGSTHSLPTLLAATVDTQPGQWSVCLPVLLLFLLKIPLPDSMSLAPEKGSCGRPQSEKERFHPTNKDMADGSSWVKQSPGQTLAEAVGLDRSTRAAVASPSPPGAQGGTRRCSTL</sequence>
<gene>
    <name evidence="3" type="primary">LOC101725524</name>
</gene>
<feature type="compositionally biased region" description="Basic and acidic residues" evidence="1">
    <location>
        <begin position="155"/>
        <end position="169"/>
    </location>
</feature>
<evidence type="ECO:0000256" key="1">
    <source>
        <dbReference type="SAM" id="MobiDB-lite"/>
    </source>
</evidence>
<feature type="region of interest" description="Disordered" evidence="1">
    <location>
        <begin position="1"/>
        <end position="31"/>
    </location>
</feature>
<proteinExistence type="predicted"/>
<dbReference type="AlphaFoldDB" id="A0AAX6QZC9"/>
<accession>A0AAX6QZC9</accession>
<evidence type="ECO:0000313" key="2">
    <source>
        <dbReference type="Proteomes" id="UP000694906"/>
    </source>
</evidence>
<dbReference type="Proteomes" id="UP000694906">
    <property type="component" value="Unplaced"/>
</dbReference>
<evidence type="ECO:0000313" key="3">
    <source>
        <dbReference type="RefSeq" id="XP_012928727.1"/>
    </source>
</evidence>
<protein>
    <submittedName>
        <fullName evidence="3">Uncharacterized protein LOC101725524</fullName>
    </submittedName>
</protein>